<dbReference type="InterPro" id="IPR026289">
    <property type="entry name" value="SBP_TakP-like"/>
</dbReference>
<dbReference type="PANTHER" id="PTHR33376">
    <property type="match status" value="1"/>
</dbReference>
<comment type="caution">
    <text evidence="2">The sequence shown here is derived from an EMBL/GenBank/DDBJ whole genome shotgun (WGS) entry which is preliminary data.</text>
</comment>
<keyword evidence="1" id="KW-0732">Signal</keyword>
<dbReference type="Pfam" id="PF03480">
    <property type="entry name" value="DctP"/>
    <property type="match status" value="1"/>
</dbReference>
<dbReference type="InterPro" id="IPR018389">
    <property type="entry name" value="DctP_fam"/>
</dbReference>
<dbReference type="InterPro" id="IPR006311">
    <property type="entry name" value="TAT_signal"/>
</dbReference>
<dbReference type="PROSITE" id="PS51318">
    <property type="entry name" value="TAT"/>
    <property type="match status" value="1"/>
</dbReference>
<dbReference type="Gene3D" id="3.40.190.10">
    <property type="entry name" value="Periplasmic binding protein-like II"/>
    <property type="match status" value="1"/>
</dbReference>
<accession>A0ABU9EB34</accession>
<evidence type="ECO:0000313" key="2">
    <source>
        <dbReference type="EMBL" id="MEK9501756.1"/>
    </source>
</evidence>
<dbReference type="Gene3D" id="3.40.190.170">
    <property type="entry name" value="Bacterial extracellular solute-binding protein, family 7"/>
    <property type="match status" value="1"/>
</dbReference>
<gene>
    <name evidence="2" type="primary">dctP</name>
    <name evidence="2" type="ORF">WI372_12260</name>
</gene>
<dbReference type="PROSITE" id="PS51257">
    <property type="entry name" value="PROKAR_LIPOPROTEIN"/>
    <property type="match status" value="1"/>
</dbReference>
<evidence type="ECO:0000313" key="3">
    <source>
        <dbReference type="Proteomes" id="UP001484239"/>
    </source>
</evidence>
<protein>
    <submittedName>
        <fullName evidence="2">TRAP transporter substrate-binding protein DctP</fullName>
    </submittedName>
</protein>
<keyword evidence="3" id="KW-1185">Reference proteome</keyword>
<dbReference type="RefSeq" id="WP_405278764.1">
    <property type="nucleotide sequence ID" value="NZ_CP144380.1"/>
</dbReference>
<evidence type="ECO:0000256" key="1">
    <source>
        <dbReference type="ARBA" id="ARBA00022729"/>
    </source>
</evidence>
<dbReference type="EMBL" id="JBBHLI010000007">
    <property type="protein sequence ID" value="MEK9501756.1"/>
    <property type="molecule type" value="Genomic_DNA"/>
</dbReference>
<dbReference type="InterPro" id="IPR038404">
    <property type="entry name" value="TRAP_DctP_sf"/>
</dbReference>
<organism evidence="2 3">
    <name type="scientific">Gaopeijia maritima</name>
    <dbReference type="NCBI Taxonomy" id="3119007"/>
    <lineage>
        <taxon>Bacteria</taxon>
        <taxon>Pseudomonadati</taxon>
        <taxon>Gemmatimonadota</taxon>
        <taxon>Longimicrobiia</taxon>
        <taxon>Gaopeijiales</taxon>
        <taxon>Gaopeijiaceae</taxon>
        <taxon>Gaopeijia</taxon>
    </lineage>
</organism>
<dbReference type="NCBIfam" id="NF037995">
    <property type="entry name" value="TRAP_S1"/>
    <property type="match status" value="1"/>
</dbReference>
<dbReference type="NCBIfam" id="TIGR01409">
    <property type="entry name" value="TAT_signal_seq"/>
    <property type="match status" value="1"/>
</dbReference>
<dbReference type="PIRSF" id="PIRSF039026">
    <property type="entry name" value="SiaP"/>
    <property type="match status" value="1"/>
</dbReference>
<name>A0ABU9EB34_9BACT</name>
<reference evidence="2 3" key="1">
    <citation type="submission" date="2024-02" db="EMBL/GenBank/DDBJ databases">
        <title>A novel Gemmatimonadota bacterium.</title>
        <authorList>
            <person name="Du Z.-J."/>
            <person name="Ye Y.-Q."/>
        </authorList>
    </citation>
    <scope>NUCLEOTIDE SEQUENCE [LARGE SCALE GENOMIC DNA]</scope>
    <source>
        <strain evidence="2 3">DH-20</strain>
    </source>
</reference>
<dbReference type="Proteomes" id="UP001484239">
    <property type="component" value="Unassembled WGS sequence"/>
</dbReference>
<proteinExistence type="predicted"/>
<sequence>MERVDRREFLKKATVGAAGAGLLAGCGDGGSPGVVATAEAAAAVQGPEVSWRVATSYPPSLDILHGSAERVGERISELTGGRFSMRVFAAGEIVPPLQVMDAVQQGTVQAGLTNGYYYIGKNPALAFDSAVPFGLTSRQQFSWMMHGGGLELMESIYSDFGIVPIPCGNTGAQMGGWFREPVESLADLQGLRFRIPGIGGEIMTRLGASVQVLGGPEIYPALERGAIDATEWVGPYDDEKLGFHEIAPNYYLPGWWEPGPAMTLQVSQAAYDELPPSYQLLLRTVCSEIYHDMVARYDAENPKALDRLVNEHGVTLRTFSDDILQAAWRESNAYLEEMASANPDFRQVYDNWSAYRDLAFPFFAGNEMHYAQAAFGQLPNPFMGG</sequence>
<dbReference type="PANTHER" id="PTHR33376:SF5">
    <property type="entry name" value="EXTRACYTOPLASMIC SOLUTE RECEPTOR PROTEIN"/>
    <property type="match status" value="1"/>
</dbReference>
<dbReference type="InterPro" id="IPR019546">
    <property type="entry name" value="TAT_signal_bac_arc"/>
</dbReference>